<dbReference type="EMBL" id="MCFA01000202">
    <property type="protein sequence ID" value="ORX99143.1"/>
    <property type="molecule type" value="Genomic_DNA"/>
</dbReference>
<reference evidence="1 2" key="1">
    <citation type="submission" date="2016-07" db="EMBL/GenBank/DDBJ databases">
        <title>Pervasive Adenine N6-methylation of Active Genes in Fungi.</title>
        <authorList>
            <consortium name="DOE Joint Genome Institute"/>
            <person name="Mondo S.J."/>
            <person name="Dannebaum R.O."/>
            <person name="Kuo R.C."/>
            <person name="Labutti K."/>
            <person name="Haridas S."/>
            <person name="Kuo A."/>
            <person name="Salamov A."/>
            <person name="Ahrendt S.R."/>
            <person name="Lipzen A."/>
            <person name="Sullivan W."/>
            <person name="Andreopoulos W.B."/>
            <person name="Clum A."/>
            <person name="Lindquist E."/>
            <person name="Daum C."/>
            <person name="Ramamoorthy G.K."/>
            <person name="Gryganskyi A."/>
            <person name="Culley D."/>
            <person name="Magnuson J.K."/>
            <person name="James T.Y."/>
            <person name="O'Malley M.A."/>
            <person name="Stajich J.E."/>
            <person name="Spatafora J.W."/>
            <person name="Visel A."/>
            <person name="Grigoriev I.V."/>
        </authorList>
    </citation>
    <scope>NUCLEOTIDE SEQUENCE [LARGE SCALE GENOMIC DNA]</scope>
    <source>
        <strain evidence="1 2">CBS 115471</strain>
    </source>
</reference>
<accession>A0A1Y1YMR8</accession>
<protein>
    <submittedName>
        <fullName evidence="1">Uncharacterized protein</fullName>
    </submittedName>
</protein>
<evidence type="ECO:0000313" key="2">
    <source>
        <dbReference type="Proteomes" id="UP000193144"/>
    </source>
</evidence>
<comment type="caution">
    <text evidence="1">The sequence shown here is derived from an EMBL/GenBank/DDBJ whole genome shotgun (WGS) entry which is preliminary data.</text>
</comment>
<keyword evidence="2" id="KW-1185">Reference proteome</keyword>
<dbReference type="AlphaFoldDB" id="A0A1Y1YMR8"/>
<evidence type="ECO:0000313" key="1">
    <source>
        <dbReference type="EMBL" id="ORX99143.1"/>
    </source>
</evidence>
<gene>
    <name evidence="1" type="ORF">BCR34DRAFT_592987</name>
</gene>
<dbReference type="Proteomes" id="UP000193144">
    <property type="component" value="Unassembled WGS sequence"/>
</dbReference>
<proteinExistence type="predicted"/>
<organism evidence="1 2">
    <name type="scientific">Clohesyomyces aquaticus</name>
    <dbReference type="NCBI Taxonomy" id="1231657"/>
    <lineage>
        <taxon>Eukaryota</taxon>
        <taxon>Fungi</taxon>
        <taxon>Dikarya</taxon>
        <taxon>Ascomycota</taxon>
        <taxon>Pezizomycotina</taxon>
        <taxon>Dothideomycetes</taxon>
        <taxon>Pleosporomycetidae</taxon>
        <taxon>Pleosporales</taxon>
        <taxon>Lindgomycetaceae</taxon>
        <taxon>Clohesyomyces</taxon>
    </lineage>
</organism>
<name>A0A1Y1YMR8_9PLEO</name>
<sequence>MPSMANLGLLRQLEKWRFMLPNGAVDCTLTLSDIGSWLGGAFLASSGDAAPSTATKDQQHLVPTRALNENGGMGTATVSRIFRCPTCRSASISCERGRGKILWTSLQSYTARRLTSCVVLQANYFNHRREVEILSLFIRVQRYRKPHGDLQTSRRDFLEYDERSTQSTRCPLDKAVVHGDPVIL</sequence>